<name>H2Y3H9_CIOIN</name>
<dbReference type="InParanoid" id="H2Y3H9"/>
<evidence type="ECO:0000313" key="1">
    <source>
        <dbReference type="Ensembl" id="ENSCINP00000036464.1"/>
    </source>
</evidence>
<dbReference type="Proteomes" id="UP000008144">
    <property type="component" value="Chromosome 4"/>
</dbReference>
<reference evidence="2" key="1">
    <citation type="journal article" date="2002" name="Science">
        <title>The draft genome of Ciona intestinalis: insights into chordate and vertebrate origins.</title>
        <authorList>
            <person name="Dehal P."/>
            <person name="Satou Y."/>
            <person name="Campbell R.K."/>
            <person name="Chapman J."/>
            <person name="Degnan B."/>
            <person name="De Tomaso A."/>
            <person name="Davidson B."/>
            <person name="Di Gregorio A."/>
            <person name="Gelpke M."/>
            <person name="Goodstein D.M."/>
            <person name="Harafuji N."/>
            <person name="Hastings K.E."/>
            <person name="Ho I."/>
            <person name="Hotta K."/>
            <person name="Huang W."/>
            <person name="Kawashima T."/>
            <person name="Lemaire P."/>
            <person name="Martinez D."/>
            <person name="Meinertzhagen I.A."/>
            <person name="Necula S."/>
            <person name="Nonaka M."/>
            <person name="Putnam N."/>
            <person name="Rash S."/>
            <person name="Saiga H."/>
            <person name="Satake M."/>
            <person name="Terry A."/>
            <person name="Yamada L."/>
            <person name="Wang H.G."/>
            <person name="Awazu S."/>
            <person name="Azumi K."/>
            <person name="Boore J."/>
            <person name="Branno M."/>
            <person name="Chin-Bow S."/>
            <person name="DeSantis R."/>
            <person name="Doyle S."/>
            <person name="Francino P."/>
            <person name="Keys D.N."/>
            <person name="Haga S."/>
            <person name="Hayashi H."/>
            <person name="Hino K."/>
            <person name="Imai K.S."/>
            <person name="Inaba K."/>
            <person name="Kano S."/>
            <person name="Kobayashi K."/>
            <person name="Kobayashi M."/>
            <person name="Lee B.I."/>
            <person name="Makabe K.W."/>
            <person name="Manohar C."/>
            <person name="Matassi G."/>
            <person name="Medina M."/>
            <person name="Mochizuki Y."/>
            <person name="Mount S."/>
            <person name="Morishita T."/>
            <person name="Miura S."/>
            <person name="Nakayama A."/>
            <person name="Nishizaka S."/>
            <person name="Nomoto H."/>
            <person name="Ohta F."/>
            <person name="Oishi K."/>
            <person name="Rigoutsos I."/>
            <person name="Sano M."/>
            <person name="Sasaki A."/>
            <person name="Sasakura Y."/>
            <person name="Shoguchi E."/>
            <person name="Shin-i T."/>
            <person name="Spagnuolo A."/>
            <person name="Stainier D."/>
            <person name="Suzuki M.M."/>
            <person name="Tassy O."/>
            <person name="Takatori N."/>
            <person name="Tokuoka M."/>
            <person name="Yagi K."/>
            <person name="Yoshizaki F."/>
            <person name="Wada S."/>
            <person name="Zhang C."/>
            <person name="Hyatt P.D."/>
            <person name="Larimer F."/>
            <person name="Detter C."/>
            <person name="Doggett N."/>
            <person name="Glavina T."/>
            <person name="Hawkins T."/>
            <person name="Richardson P."/>
            <person name="Lucas S."/>
            <person name="Kohara Y."/>
            <person name="Levine M."/>
            <person name="Satoh N."/>
            <person name="Rokhsar D.S."/>
        </authorList>
    </citation>
    <scope>NUCLEOTIDE SEQUENCE [LARGE SCALE GENOMIC DNA]</scope>
</reference>
<reference evidence="1" key="3">
    <citation type="submission" date="2025-08" db="UniProtKB">
        <authorList>
            <consortium name="Ensembl"/>
        </authorList>
    </citation>
    <scope>IDENTIFICATION</scope>
</reference>
<proteinExistence type="predicted"/>
<protein>
    <submittedName>
        <fullName evidence="1">Uncharacterized protein</fullName>
    </submittedName>
</protein>
<keyword evidence="2" id="KW-1185">Reference proteome</keyword>
<organism evidence="1 2">
    <name type="scientific">Ciona intestinalis</name>
    <name type="common">Transparent sea squirt</name>
    <name type="synonym">Ascidia intestinalis</name>
    <dbReference type="NCBI Taxonomy" id="7719"/>
    <lineage>
        <taxon>Eukaryota</taxon>
        <taxon>Metazoa</taxon>
        <taxon>Chordata</taxon>
        <taxon>Tunicata</taxon>
        <taxon>Ascidiacea</taxon>
        <taxon>Phlebobranchia</taxon>
        <taxon>Cionidae</taxon>
        <taxon>Ciona</taxon>
    </lineage>
</organism>
<dbReference type="AlphaFoldDB" id="H2Y3H9"/>
<reference evidence="1" key="4">
    <citation type="submission" date="2025-09" db="UniProtKB">
        <authorList>
            <consortium name="Ensembl"/>
        </authorList>
    </citation>
    <scope>IDENTIFICATION</scope>
</reference>
<dbReference type="EMBL" id="EAAA01002014">
    <property type="status" value="NOT_ANNOTATED_CDS"/>
    <property type="molecule type" value="Genomic_DNA"/>
</dbReference>
<dbReference type="HOGENOM" id="CLU_2351904_0_0_1"/>
<sequence>KTYKTLASIKEEPYVSCDASVSLVPNGDCKIVVYDGKSLASKILAWRQTMTIKHMTLRRHIYAYHKISGFIKMNQQCVGDLWNETNERSNEYIHIYI</sequence>
<evidence type="ECO:0000313" key="2">
    <source>
        <dbReference type="Proteomes" id="UP000008144"/>
    </source>
</evidence>
<reference evidence="1" key="2">
    <citation type="journal article" date="2008" name="Genome Biol.">
        <title>Improved genome assembly and evidence-based global gene model set for the chordate Ciona intestinalis: new insight into intron and operon populations.</title>
        <authorList>
            <person name="Satou Y."/>
            <person name="Mineta K."/>
            <person name="Ogasawara M."/>
            <person name="Sasakura Y."/>
            <person name="Shoguchi E."/>
            <person name="Ueno K."/>
            <person name="Yamada L."/>
            <person name="Matsumoto J."/>
            <person name="Wasserscheid J."/>
            <person name="Dewar K."/>
            <person name="Wiley G.B."/>
            <person name="Macmil S.L."/>
            <person name="Roe B.A."/>
            <person name="Zeller R.W."/>
            <person name="Hastings K.E."/>
            <person name="Lemaire P."/>
            <person name="Lindquist E."/>
            <person name="Endo T."/>
            <person name="Hotta K."/>
            <person name="Inaba K."/>
        </authorList>
    </citation>
    <scope>NUCLEOTIDE SEQUENCE [LARGE SCALE GENOMIC DNA]</scope>
    <source>
        <strain evidence="1">wild type</strain>
    </source>
</reference>
<accession>H2Y3H9</accession>
<dbReference type="Ensembl" id="ENSCINT00000030427.1">
    <property type="protein sequence ID" value="ENSCINP00000036464.1"/>
    <property type="gene ID" value="ENSCING00000021739.1"/>
</dbReference>